<protein>
    <submittedName>
        <fullName evidence="1">Uncharacterized protein</fullName>
    </submittedName>
</protein>
<dbReference type="EMBL" id="CT573213">
    <property type="protein sequence ID" value="CAJ61951.1"/>
    <property type="molecule type" value="Genomic_DNA"/>
</dbReference>
<dbReference type="STRING" id="326424.FRAAL3307"/>
<dbReference type="AlphaFoldDB" id="Q0RKK7"/>
<reference evidence="1 2" key="1">
    <citation type="journal article" date="2007" name="Genome Res.">
        <title>Genome characteristics of facultatively symbiotic Frankia sp. strains reflect host range and host plant biogeography.</title>
        <authorList>
            <person name="Normand P."/>
            <person name="Lapierre P."/>
            <person name="Tisa L.S."/>
            <person name="Gogarten J.P."/>
            <person name="Alloisio N."/>
            <person name="Bagnarol E."/>
            <person name="Bassi C.A."/>
            <person name="Berry A.M."/>
            <person name="Bickhart D.M."/>
            <person name="Choisne N."/>
            <person name="Couloux A."/>
            <person name="Cournoyer B."/>
            <person name="Cruveiller S."/>
            <person name="Daubin V."/>
            <person name="Demange N."/>
            <person name="Francino M.P."/>
            <person name="Goltsman E."/>
            <person name="Huang Y."/>
            <person name="Kopp O.R."/>
            <person name="Labarre L."/>
            <person name="Lapidus A."/>
            <person name="Lavire C."/>
            <person name="Marechal J."/>
            <person name="Martinez M."/>
            <person name="Mastronunzio J.E."/>
            <person name="Mullin B.C."/>
            <person name="Niemann J."/>
            <person name="Pujic P."/>
            <person name="Rawnsley T."/>
            <person name="Rouy Z."/>
            <person name="Schenowitz C."/>
            <person name="Sellstedt A."/>
            <person name="Tavares F."/>
            <person name="Tomkins J.P."/>
            <person name="Vallenet D."/>
            <person name="Valverde C."/>
            <person name="Wall L.G."/>
            <person name="Wang Y."/>
            <person name="Medigue C."/>
            <person name="Benson D.R."/>
        </authorList>
    </citation>
    <scope>NUCLEOTIDE SEQUENCE [LARGE SCALE GENOMIC DNA]</scope>
    <source>
        <strain evidence="2">DSM 45986 / CECT 9034 / ACN14a</strain>
    </source>
</reference>
<dbReference type="RefSeq" id="WP_011604454.1">
    <property type="nucleotide sequence ID" value="NC_008278.1"/>
</dbReference>
<sequence>MSEGDEAMTLDRTEATRLFEQSYRALMSYRYLGKDNPHLDRGATRETMPLRTDMRNSAGGIMAAPLCVLAVEPWWLDYQGVAAMVAPVTMTYSMLDAMGFSRSVVVDADDPERLIAITTGSGFDLGVVPDGFEPIDNPVDEFDDDTILPPLYEAFGGHLDDDGSVVIAELSPALGAPTRSLHQAPINIIAEAAATAALPMRRPRRWPGRRCPGEVDAGRRGILGSCRPSTRPWAAARVCSGWRRRGIGG</sequence>
<dbReference type="HOGENOM" id="CLU_1114521_0_0_11"/>
<accession>Q0RKK7</accession>
<name>Q0RKK7_FRAAA</name>
<evidence type="ECO:0000313" key="2">
    <source>
        <dbReference type="Proteomes" id="UP000000657"/>
    </source>
</evidence>
<evidence type="ECO:0000313" key="1">
    <source>
        <dbReference type="EMBL" id="CAJ61951.1"/>
    </source>
</evidence>
<gene>
    <name evidence="1" type="ordered locus">FRAAL3307</name>
</gene>
<organism evidence="1 2">
    <name type="scientific">Frankia alni (strain DSM 45986 / CECT 9034 / ACN14a)</name>
    <dbReference type="NCBI Taxonomy" id="326424"/>
    <lineage>
        <taxon>Bacteria</taxon>
        <taxon>Bacillati</taxon>
        <taxon>Actinomycetota</taxon>
        <taxon>Actinomycetes</taxon>
        <taxon>Frankiales</taxon>
        <taxon>Frankiaceae</taxon>
        <taxon>Frankia</taxon>
    </lineage>
</organism>
<dbReference type="KEGG" id="fal:FRAAL3307"/>
<dbReference type="Proteomes" id="UP000000657">
    <property type="component" value="Chromosome"/>
</dbReference>
<proteinExistence type="predicted"/>
<keyword evidence="2" id="KW-1185">Reference proteome</keyword>